<name>A0AA35G717_9FIRM</name>
<gene>
    <name evidence="4" type="ORF">caldi_06910</name>
</gene>
<evidence type="ECO:0000313" key="5">
    <source>
        <dbReference type="Proteomes" id="UP001163687"/>
    </source>
</evidence>
<dbReference type="SUPFAM" id="SSF82171">
    <property type="entry name" value="DPP6 N-terminal domain-like"/>
    <property type="match status" value="1"/>
</dbReference>
<keyword evidence="5" id="KW-1185">Reference proteome</keyword>
<dbReference type="InterPro" id="IPR011042">
    <property type="entry name" value="6-blade_b-propeller_TolB-like"/>
</dbReference>
<dbReference type="AlphaFoldDB" id="A0AA35G717"/>
<evidence type="ECO:0000313" key="4">
    <source>
        <dbReference type="EMBL" id="BDG59601.1"/>
    </source>
</evidence>
<proteinExistence type="predicted"/>
<evidence type="ECO:0000256" key="1">
    <source>
        <dbReference type="SAM" id="MobiDB-lite"/>
    </source>
</evidence>
<dbReference type="RefSeq" id="WP_264843718.1">
    <property type="nucleotide sequence ID" value="NZ_AP025628.1"/>
</dbReference>
<dbReference type="Pfam" id="PF08308">
    <property type="entry name" value="PEGA"/>
    <property type="match status" value="1"/>
</dbReference>
<dbReference type="InterPro" id="IPR013229">
    <property type="entry name" value="PEGA"/>
</dbReference>
<feature type="region of interest" description="Disordered" evidence="1">
    <location>
        <begin position="20"/>
        <end position="93"/>
    </location>
</feature>
<dbReference type="Gene3D" id="2.120.10.30">
    <property type="entry name" value="TolB, C-terminal domain"/>
    <property type="match status" value="1"/>
</dbReference>
<evidence type="ECO:0000259" key="3">
    <source>
        <dbReference type="Pfam" id="PF08308"/>
    </source>
</evidence>
<protein>
    <recommendedName>
        <fullName evidence="3">PEGA domain-containing protein</fullName>
    </recommendedName>
</protein>
<sequence>MTARRRAAWLASIALIAATTACTGGTPARTPPGPRPEGPGAGSPASDAGSPAGPAGDLAGAPPATPGKPEAGAGPGGESPEPAVGNATGALVETDPPGAEVYLEGELLGTTPLRLPVTLPEYGMFAFLAPGYQPLYYFMNPGDAPRKVELTPLPPVPAGARLERLRALRDGLAWQSEPTRWSLQLPAGPPPRWLPSPDGERLAVVLLSQGEGKEPQDALESLVLLDPARGVRRVLAEQVVFPTRGHNTADAYPTVGFFPLGWRGADRLVVLRTTFTGEDGKPARPSIVAEEYDVDRGTVRRLAALPAVVRPIDFEEGWLSGRYAYLSTGTLYRFDLEAGAAGAVRRNMPVFEPSGTVPLAVSPDGERVLYGFYGEGLLRADTGEELPLLPAGVEPGGGAWSPDGRLLALRVRSERYTGRWLQGEDGGFLLAGAVRVVDRDGREVATLTLPVETRSARPGEGPFIFDMRWLPDSSGLVVRAARVAPGVTPDADVDTGQPLGDAGLFLLPLRGPATRVREARGNYGQIVAVGPTWALEIQSVSGGTPEPLATGWGGAGAPPLPAEPWSPFAAVAAPGGELVVVADSGTVWRCAPGAATCREAGRFGSPGWPSVHGRWLIQIAYGERLEGLLLGE</sequence>
<dbReference type="Proteomes" id="UP001163687">
    <property type="component" value="Chromosome"/>
</dbReference>
<accession>A0AA35G717</accession>
<dbReference type="PROSITE" id="PS51257">
    <property type="entry name" value="PROKAR_LIPOPROTEIN"/>
    <property type="match status" value="1"/>
</dbReference>
<feature type="domain" description="PEGA" evidence="3">
    <location>
        <begin position="92"/>
        <end position="118"/>
    </location>
</feature>
<reference evidence="4" key="1">
    <citation type="submission" date="2022-03" db="EMBL/GenBank/DDBJ databases">
        <title>Complete genome sequence of Caldinitratiruptor microaerophilus.</title>
        <authorList>
            <person name="Mukaiyama R."/>
            <person name="Nishiyama T."/>
            <person name="Ueda K."/>
        </authorList>
    </citation>
    <scope>NUCLEOTIDE SEQUENCE</scope>
    <source>
        <strain evidence="4">JCM 16183</strain>
    </source>
</reference>
<feature type="signal peptide" evidence="2">
    <location>
        <begin position="1"/>
        <end position="23"/>
    </location>
</feature>
<feature type="chain" id="PRO_5041365726" description="PEGA domain-containing protein" evidence="2">
    <location>
        <begin position="24"/>
        <end position="632"/>
    </location>
</feature>
<dbReference type="KEGG" id="cmic:caldi_06910"/>
<feature type="compositionally biased region" description="Low complexity" evidence="1">
    <location>
        <begin position="42"/>
        <end position="85"/>
    </location>
</feature>
<evidence type="ECO:0000256" key="2">
    <source>
        <dbReference type="SAM" id="SignalP"/>
    </source>
</evidence>
<organism evidence="4 5">
    <name type="scientific">Caldinitratiruptor microaerophilus</name>
    <dbReference type="NCBI Taxonomy" id="671077"/>
    <lineage>
        <taxon>Bacteria</taxon>
        <taxon>Bacillati</taxon>
        <taxon>Bacillota</taxon>
        <taxon>Clostridia</taxon>
        <taxon>Eubacteriales</taxon>
        <taxon>Symbiobacteriaceae</taxon>
        <taxon>Caldinitratiruptor</taxon>
    </lineage>
</organism>
<keyword evidence="2" id="KW-0732">Signal</keyword>
<dbReference type="EMBL" id="AP025628">
    <property type="protein sequence ID" value="BDG59601.1"/>
    <property type="molecule type" value="Genomic_DNA"/>
</dbReference>